<keyword evidence="2" id="KW-1185">Reference proteome</keyword>
<organism evidence="1 2">
    <name type="scientific">Nocardia aurantia</name>
    <dbReference type="NCBI Taxonomy" id="2585199"/>
    <lineage>
        <taxon>Bacteria</taxon>
        <taxon>Bacillati</taxon>
        <taxon>Actinomycetota</taxon>
        <taxon>Actinomycetes</taxon>
        <taxon>Mycobacteriales</taxon>
        <taxon>Nocardiaceae</taxon>
        <taxon>Nocardia</taxon>
    </lineage>
</organism>
<dbReference type="AlphaFoldDB" id="A0A7K0DTK4"/>
<gene>
    <name evidence="1" type="ORF">NRB56_37470</name>
</gene>
<dbReference type="EMBL" id="WEGI01000008">
    <property type="protein sequence ID" value="MQY28164.1"/>
    <property type="molecule type" value="Genomic_DNA"/>
</dbReference>
<evidence type="ECO:0000313" key="2">
    <source>
        <dbReference type="Proteomes" id="UP000431401"/>
    </source>
</evidence>
<sequence length="53" mass="5659">MRSDSIGHHAWMKEGIVDFLSTLDLLNTGSAMAANGTSAMVNVMTLLRMFSGA</sequence>
<proteinExistence type="predicted"/>
<evidence type="ECO:0000313" key="1">
    <source>
        <dbReference type="EMBL" id="MQY28164.1"/>
    </source>
</evidence>
<dbReference type="Proteomes" id="UP000431401">
    <property type="component" value="Unassembled WGS sequence"/>
</dbReference>
<comment type="caution">
    <text evidence="1">The sequence shown here is derived from an EMBL/GenBank/DDBJ whole genome shotgun (WGS) entry which is preliminary data.</text>
</comment>
<dbReference type="RefSeq" id="WP_153343962.1">
    <property type="nucleotide sequence ID" value="NZ_WEGI01000008.1"/>
</dbReference>
<reference evidence="1 2" key="1">
    <citation type="submission" date="2019-10" db="EMBL/GenBank/DDBJ databases">
        <title>Nocardia macrotermitis sp. nov. and Nocardia aurantia sp. nov., isolated from the gut of fungus growing-termite Macrotermes natalensis.</title>
        <authorList>
            <person name="Benndorf R."/>
            <person name="Schwitalla J."/>
            <person name="Martin K."/>
            <person name="De Beer W."/>
            <person name="Kaster A.-K."/>
            <person name="Vollmers J."/>
            <person name="Poulsen M."/>
            <person name="Beemelmanns C."/>
        </authorList>
    </citation>
    <scope>NUCLEOTIDE SEQUENCE [LARGE SCALE GENOMIC DNA]</scope>
    <source>
        <strain evidence="1 2">RB56</strain>
    </source>
</reference>
<name>A0A7K0DTK4_9NOCA</name>
<protein>
    <submittedName>
        <fullName evidence="1">Uncharacterized protein</fullName>
    </submittedName>
</protein>
<accession>A0A7K0DTK4</accession>